<keyword evidence="9" id="KW-0675">Receptor</keyword>
<dbReference type="Pfam" id="PF07714">
    <property type="entry name" value="PK_Tyr_Ser-Thr"/>
    <property type="match status" value="2"/>
</dbReference>
<feature type="compositionally biased region" description="Basic and acidic residues" evidence="13">
    <location>
        <begin position="529"/>
        <end position="541"/>
    </location>
</feature>
<dbReference type="InterPro" id="IPR050122">
    <property type="entry name" value="RTK"/>
</dbReference>
<dbReference type="InterPro" id="IPR013783">
    <property type="entry name" value="Ig-like_fold"/>
</dbReference>
<dbReference type="InterPro" id="IPR003961">
    <property type="entry name" value="FN3_dom"/>
</dbReference>
<evidence type="ECO:0000256" key="7">
    <source>
        <dbReference type="ARBA" id="ARBA00022989"/>
    </source>
</evidence>
<comment type="subcellular location">
    <subcellularLocation>
        <location evidence="1">Membrane</location>
        <topology evidence="1">Single-pass membrane protein</topology>
    </subcellularLocation>
</comment>
<feature type="transmembrane region" description="Helical" evidence="14">
    <location>
        <begin position="237"/>
        <end position="261"/>
    </location>
</feature>
<evidence type="ECO:0000256" key="8">
    <source>
        <dbReference type="ARBA" id="ARBA00023136"/>
    </source>
</evidence>
<evidence type="ECO:0000256" key="4">
    <source>
        <dbReference type="ARBA" id="ARBA00022692"/>
    </source>
</evidence>
<evidence type="ECO:0000259" key="15">
    <source>
        <dbReference type="PROSITE" id="PS50011"/>
    </source>
</evidence>
<sequence length="812" mass="91799">MKAVTSSLAFKKYPFYQISVSRKDVPYPVTKLGFKGGCSYINLTWSQPLGDAEGGNVTGYLVQMKLASSEEPWMNWTTNYVAQSTQSCLFTQLRPNSEYHVTIMAQNKMGYGWPSMKNVSTIQADAPSMPEFDVISSENENECAVFVQWSRQPSSSDCPVLFHTISYRRKGENEWTRENITGKNTNSQKIETECSTEYEFQLVATNEVGSSLVTNKTFTRKGNVIKDDETGISLEFIVIYTLAGLLTILGTVLLAVCINQYKKKGNQSAKRTAKDIQVLDGCEIPPIRIEFLELLGEGAFGKVHKATLKDAMAYFEDERDWPSRPRKQKIIAVKELFANANEEGRKEFMDEIELMKKVGKHQNVLSFFGCWTTTKPILLMIEYIAHGDLLHWLRHKRRQISSSMLQITTGAAKHTELYAGTPTWNANAIGDQDDVSTEKKTVTLGVPTVITFSAFDVVEKNRGDFNREEECKISMLVSSASNQEVAETSNLLGTNAEPCTVDMMEREEADFESEDDCKIPLIVFSPPNHAEDTEPIEERPNNSEASGGPSSTPDGKKEQGEQRDFDDDDQCKIPMTVFWSSIQEENAAPKTDEKECDNDCETFHPTDAMSFAWQTARGMSYLSEKGLVHRDLAARNILVGHGKKLKIGDFGLMREMYHELYKVKKQKKLPIKWMAPEAIHEQIFTSKSDVWSYGVVMWEIATLGGSPYPLLNNAEVMNLLRTGHRMEKPDLCSDNFYAFMMECWKQNPDERPSFQELVERLERTMTEHVEYLDLKQLDETRAYYQVQESKTGEIGGDSGLEQRAVSSISIAV</sequence>
<feature type="domain" description="Fibronectin type-III" evidence="16">
    <location>
        <begin position="126"/>
        <end position="228"/>
    </location>
</feature>
<dbReference type="PROSITE" id="PS00109">
    <property type="entry name" value="PROTEIN_KINASE_TYR"/>
    <property type="match status" value="1"/>
</dbReference>
<dbReference type="Gene3D" id="2.60.40.10">
    <property type="entry name" value="Immunoglobulins"/>
    <property type="match status" value="2"/>
</dbReference>
<evidence type="ECO:0000256" key="1">
    <source>
        <dbReference type="ARBA" id="ARBA00004167"/>
    </source>
</evidence>
<keyword evidence="6" id="KW-0418">Kinase</keyword>
<dbReference type="SUPFAM" id="SSF49265">
    <property type="entry name" value="Fibronectin type III"/>
    <property type="match status" value="1"/>
</dbReference>
<protein>
    <recommendedName>
        <fullName evidence="2">receptor protein-tyrosine kinase</fullName>
        <ecNumber evidence="2">2.7.10.1</ecNumber>
    </recommendedName>
</protein>
<dbReference type="Pfam" id="PF00041">
    <property type="entry name" value="fn3"/>
    <property type="match status" value="1"/>
</dbReference>
<dbReference type="Gene3D" id="1.10.510.10">
    <property type="entry name" value="Transferase(Phosphotransferase) domain 1"/>
    <property type="match status" value="1"/>
</dbReference>
<dbReference type="InterPro" id="IPR011009">
    <property type="entry name" value="Kinase-like_dom_sf"/>
</dbReference>
<evidence type="ECO:0000256" key="5">
    <source>
        <dbReference type="ARBA" id="ARBA00022737"/>
    </source>
</evidence>
<dbReference type="PANTHER" id="PTHR24416:SF583">
    <property type="entry name" value="RECEPTOR PROTEIN-TYROSINE KINASE"/>
    <property type="match status" value="1"/>
</dbReference>
<dbReference type="EMBL" id="CALNXK010000512">
    <property type="protein sequence ID" value="CAH3186931.1"/>
    <property type="molecule type" value="Genomic_DNA"/>
</dbReference>
<organism evidence="17 18">
    <name type="scientific">Porites lobata</name>
    <dbReference type="NCBI Taxonomy" id="104759"/>
    <lineage>
        <taxon>Eukaryota</taxon>
        <taxon>Metazoa</taxon>
        <taxon>Cnidaria</taxon>
        <taxon>Anthozoa</taxon>
        <taxon>Hexacorallia</taxon>
        <taxon>Scleractinia</taxon>
        <taxon>Fungiina</taxon>
        <taxon>Poritidae</taxon>
        <taxon>Porites</taxon>
    </lineage>
</organism>
<comment type="caution">
    <text evidence="17">The sequence shown here is derived from an EMBL/GenBank/DDBJ whole genome shotgun (WGS) entry which is preliminary data.</text>
</comment>
<evidence type="ECO:0000256" key="6">
    <source>
        <dbReference type="ARBA" id="ARBA00022777"/>
    </source>
</evidence>
<keyword evidence="8 14" id="KW-0472">Membrane</keyword>
<evidence type="ECO:0000256" key="9">
    <source>
        <dbReference type="ARBA" id="ARBA00023170"/>
    </source>
</evidence>
<keyword evidence="4 14" id="KW-0812">Transmembrane</keyword>
<feature type="region of interest" description="Disordered" evidence="13">
    <location>
        <begin position="507"/>
        <end position="568"/>
    </location>
</feature>
<evidence type="ECO:0000256" key="3">
    <source>
        <dbReference type="ARBA" id="ARBA00022679"/>
    </source>
</evidence>
<keyword evidence="3" id="KW-0808">Transferase</keyword>
<dbReference type="PROSITE" id="PS00107">
    <property type="entry name" value="PROTEIN_KINASE_ATP"/>
    <property type="match status" value="1"/>
</dbReference>
<dbReference type="InterPro" id="IPR000719">
    <property type="entry name" value="Prot_kinase_dom"/>
</dbReference>
<feature type="compositionally biased region" description="Basic and acidic residues" evidence="13">
    <location>
        <begin position="554"/>
        <end position="563"/>
    </location>
</feature>
<dbReference type="CDD" id="cd00192">
    <property type="entry name" value="PTKc"/>
    <property type="match status" value="1"/>
</dbReference>
<name>A0ABN8S5D4_9CNID</name>
<evidence type="ECO:0000259" key="16">
    <source>
        <dbReference type="PROSITE" id="PS50853"/>
    </source>
</evidence>
<dbReference type="PROSITE" id="PS50853">
    <property type="entry name" value="FN3"/>
    <property type="match status" value="2"/>
</dbReference>
<dbReference type="Proteomes" id="UP001159405">
    <property type="component" value="Unassembled WGS sequence"/>
</dbReference>
<proteinExistence type="predicted"/>
<keyword evidence="18" id="KW-1185">Reference proteome</keyword>
<evidence type="ECO:0000256" key="10">
    <source>
        <dbReference type="ARBA" id="ARBA00023180"/>
    </source>
</evidence>
<dbReference type="CDD" id="cd00063">
    <property type="entry name" value="FN3"/>
    <property type="match status" value="2"/>
</dbReference>
<dbReference type="PANTHER" id="PTHR24416">
    <property type="entry name" value="TYROSINE-PROTEIN KINASE RECEPTOR"/>
    <property type="match status" value="1"/>
</dbReference>
<feature type="binding site" evidence="12">
    <location>
        <position position="327"/>
    </location>
    <ligand>
        <name>ATP</name>
        <dbReference type="ChEBI" id="CHEBI:30616"/>
    </ligand>
</feature>
<comment type="catalytic activity">
    <reaction evidence="11">
        <text>L-tyrosyl-[protein] + ATP = O-phospho-L-tyrosyl-[protein] + ADP + H(+)</text>
        <dbReference type="Rhea" id="RHEA:10596"/>
        <dbReference type="Rhea" id="RHEA-COMP:10136"/>
        <dbReference type="Rhea" id="RHEA-COMP:20101"/>
        <dbReference type="ChEBI" id="CHEBI:15378"/>
        <dbReference type="ChEBI" id="CHEBI:30616"/>
        <dbReference type="ChEBI" id="CHEBI:46858"/>
        <dbReference type="ChEBI" id="CHEBI:61978"/>
        <dbReference type="ChEBI" id="CHEBI:456216"/>
        <dbReference type="EC" id="2.7.10.1"/>
    </reaction>
</comment>
<keyword evidence="12" id="KW-0067">ATP-binding</keyword>
<keyword evidence="10" id="KW-0325">Glycoprotein</keyword>
<keyword evidence="12" id="KW-0547">Nucleotide-binding</keyword>
<dbReference type="EC" id="2.7.10.1" evidence="2"/>
<dbReference type="InterPro" id="IPR008266">
    <property type="entry name" value="Tyr_kinase_AS"/>
</dbReference>
<dbReference type="InterPro" id="IPR001245">
    <property type="entry name" value="Ser-Thr/Tyr_kinase_cat_dom"/>
</dbReference>
<evidence type="ECO:0000256" key="11">
    <source>
        <dbReference type="ARBA" id="ARBA00051243"/>
    </source>
</evidence>
<feature type="domain" description="Protein kinase" evidence="15">
    <location>
        <begin position="289"/>
        <end position="771"/>
    </location>
</feature>
<reference evidence="17 18" key="1">
    <citation type="submission" date="2022-05" db="EMBL/GenBank/DDBJ databases">
        <authorList>
            <consortium name="Genoscope - CEA"/>
            <person name="William W."/>
        </authorList>
    </citation>
    <scope>NUCLEOTIDE SEQUENCE [LARGE SCALE GENOMIC DNA]</scope>
</reference>
<evidence type="ECO:0000256" key="14">
    <source>
        <dbReference type="SAM" id="Phobius"/>
    </source>
</evidence>
<evidence type="ECO:0000313" key="17">
    <source>
        <dbReference type="EMBL" id="CAH3186931.1"/>
    </source>
</evidence>
<dbReference type="SMART" id="SM00219">
    <property type="entry name" value="TyrKc"/>
    <property type="match status" value="1"/>
</dbReference>
<keyword evidence="5" id="KW-0677">Repeat</keyword>
<dbReference type="SUPFAM" id="SSF56112">
    <property type="entry name" value="Protein kinase-like (PK-like)"/>
    <property type="match status" value="1"/>
</dbReference>
<evidence type="ECO:0000313" key="18">
    <source>
        <dbReference type="Proteomes" id="UP001159405"/>
    </source>
</evidence>
<accession>A0ABN8S5D4</accession>
<dbReference type="InterPro" id="IPR036116">
    <property type="entry name" value="FN3_sf"/>
</dbReference>
<dbReference type="InterPro" id="IPR020635">
    <property type="entry name" value="Tyr_kinase_cat_dom"/>
</dbReference>
<evidence type="ECO:0000256" key="13">
    <source>
        <dbReference type="SAM" id="MobiDB-lite"/>
    </source>
</evidence>
<feature type="domain" description="Fibronectin type-III" evidence="16">
    <location>
        <begin position="25"/>
        <end position="125"/>
    </location>
</feature>
<gene>
    <name evidence="17" type="ORF">PLOB_00036481</name>
</gene>
<dbReference type="InterPro" id="IPR017441">
    <property type="entry name" value="Protein_kinase_ATP_BS"/>
</dbReference>
<dbReference type="Gene3D" id="3.30.200.20">
    <property type="entry name" value="Phosphorylase Kinase, domain 1"/>
    <property type="match status" value="1"/>
</dbReference>
<dbReference type="PROSITE" id="PS50011">
    <property type="entry name" value="PROTEIN_KINASE_DOM"/>
    <property type="match status" value="1"/>
</dbReference>
<feature type="compositionally biased region" description="Polar residues" evidence="13">
    <location>
        <begin position="542"/>
        <end position="553"/>
    </location>
</feature>
<keyword evidence="7 14" id="KW-1133">Transmembrane helix</keyword>
<evidence type="ECO:0000256" key="12">
    <source>
        <dbReference type="PROSITE-ProRule" id="PRU10141"/>
    </source>
</evidence>
<dbReference type="SMART" id="SM00060">
    <property type="entry name" value="FN3"/>
    <property type="match status" value="2"/>
</dbReference>
<evidence type="ECO:0000256" key="2">
    <source>
        <dbReference type="ARBA" id="ARBA00011902"/>
    </source>
</evidence>